<feature type="region of interest" description="Disordered" evidence="7">
    <location>
        <begin position="183"/>
        <end position="227"/>
    </location>
</feature>
<organism evidence="8 9">
    <name type="scientific">Hyaloscypha bicolor E</name>
    <dbReference type="NCBI Taxonomy" id="1095630"/>
    <lineage>
        <taxon>Eukaryota</taxon>
        <taxon>Fungi</taxon>
        <taxon>Dikarya</taxon>
        <taxon>Ascomycota</taxon>
        <taxon>Pezizomycotina</taxon>
        <taxon>Leotiomycetes</taxon>
        <taxon>Helotiales</taxon>
        <taxon>Hyaloscyphaceae</taxon>
        <taxon>Hyaloscypha</taxon>
        <taxon>Hyaloscypha bicolor</taxon>
    </lineage>
</organism>
<evidence type="ECO:0000256" key="7">
    <source>
        <dbReference type="SAM" id="MobiDB-lite"/>
    </source>
</evidence>
<evidence type="ECO:0000256" key="4">
    <source>
        <dbReference type="ARBA" id="ARBA00022833"/>
    </source>
</evidence>
<evidence type="ECO:0000256" key="3">
    <source>
        <dbReference type="ARBA" id="ARBA00022771"/>
    </source>
</evidence>
<dbReference type="GeneID" id="36589571"/>
<evidence type="ECO:0000313" key="9">
    <source>
        <dbReference type="Proteomes" id="UP000235371"/>
    </source>
</evidence>
<keyword evidence="3" id="KW-0863">Zinc-finger</keyword>
<dbReference type="AlphaFoldDB" id="A0A2J6SR67"/>
<dbReference type="InterPro" id="IPR036236">
    <property type="entry name" value="Znf_C2H2_sf"/>
</dbReference>
<feature type="compositionally biased region" description="Acidic residues" evidence="7">
    <location>
        <begin position="264"/>
        <end position="282"/>
    </location>
</feature>
<gene>
    <name evidence="8" type="ORF">K444DRAFT_619324</name>
</gene>
<protein>
    <submittedName>
        <fullName evidence="8">Uncharacterized protein</fullName>
    </submittedName>
</protein>
<dbReference type="GO" id="GO:0033260">
    <property type="term" value="P:nuclear DNA replication"/>
    <property type="evidence" value="ECO:0007669"/>
    <property type="project" value="TreeGrafter"/>
</dbReference>
<keyword evidence="4" id="KW-0862">Zinc</keyword>
<evidence type="ECO:0000256" key="6">
    <source>
        <dbReference type="ARBA" id="ARBA00023242"/>
    </source>
</evidence>
<sequence length="282" mass="31598">MADVRSLLKNERASRRIQHKHASYSTTGTLLCTVCHLQLKSEALWEGHLRSAGHLMRLQKIQEQESEPSPSANTEPPPIRLKKRKASDEEEGTVRKRSKAPNGLPEGFFDGGREENDSAAFPAEMQIPSRPATPLKPPEAMMILQPEGQVDEDEWAAFESDIATAEAQVQAANDAVISAPAMSAAELTKKSAEEDYAQKKERQEAELEGDKEDAARKMEEELEEMESLEARVRRLREKREELRRRGSNVSSGRQTAQATVAGTLEEEDDDEEDDEWDGWMKG</sequence>
<dbReference type="PANTHER" id="PTHR13278:SF0">
    <property type="entry name" value="ZINC FINGER PROTEIN 830"/>
    <property type="match status" value="1"/>
</dbReference>
<evidence type="ECO:0000313" key="8">
    <source>
        <dbReference type="EMBL" id="PMD53193.1"/>
    </source>
</evidence>
<feature type="region of interest" description="Disordered" evidence="7">
    <location>
        <begin position="61"/>
        <end position="137"/>
    </location>
</feature>
<name>A0A2J6SR67_9HELO</name>
<evidence type="ECO:0000256" key="1">
    <source>
        <dbReference type="ARBA" id="ARBA00004123"/>
    </source>
</evidence>
<feature type="compositionally biased region" description="Basic and acidic residues" evidence="7">
    <location>
        <begin position="187"/>
        <end position="205"/>
    </location>
</feature>
<proteinExistence type="predicted"/>
<evidence type="ECO:0000256" key="5">
    <source>
        <dbReference type="ARBA" id="ARBA00023054"/>
    </source>
</evidence>
<dbReference type="GO" id="GO:0005681">
    <property type="term" value="C:spliceosomal complex"/>
    <property type="evidence" value="ECO:0007669"/>
    <property type="project" value="InterPro"/>
</dbReference>
<dbReference type="STRING" id="1095630.A0A2J6SR67"/>
<keyword evidence="9" id="KW-1185">Reference proteome</keyword>
<dbReference type="GO" id="GO:0008270">
    <property type="term" value="F:zinc ion binding"/>
    <property type="evidence" value="ECO:0007669"/>
    <property type="project" value="UniProtKB-KW"/>
</dbReference>
<feature type="region of interest" description="Disordered" evidence="7">
    <location>
        <begin position="239"/>
        <end position="282"/>
    </location>
</feature>
<reference evidence="8 9" key="1">
    <citation type="submission" date="2016-04" db="EMBL/GenBank/DDBJ databases">
        <title>A degradative enzymes factory behind the ericoid mycorrhizal symbiosis.</title>
        <authorList>
            <consortium name="DOE Joint Genome Institute"/>
            <person name="Martino E."/>
            <person name="Morin E."/>
            <person name="Grelet G."/>
            <person name="Kuo A."/>
            <person name="Kohler A."/>
            <person name="Daghino S."/>
            <person name="Barry K."/>
            <person name="Choi C."/>
            <person name="Cichocki N."/>
            <person name="Clum A."/>
            <person name="Copeland A."/>
            <person name="Hainaut M."/>
            <person name="Haridas S."/>
            <person name="Labutti K."/>
            <person name="Lindquist E."/>
            <person name="Lipzen A."/>
            <person name="Khouja H.-R."/>
            <person name="Murat C."/>
            <person name="Ohm R."/>
            <person name="Olson A."/>
            <person name="Spatafora J."/>
            <person name="Veneault-Fourrey C."/>
            <person name="Henrissat B."/>
            <person name="Grigoriev I."/>
            <person name="Martin F."/>
            <person name="Perotto S."/>
        </authorList>
    </citation>
    <scope>NUCLEOTIDE SEQUENCE [LARGE SCALE GENOMIC DNA]</scope>
    <source>
        <strain evidence="8 9">E</strain>
    </source>
</reference>
<dbReference type="Proteomes" id="UP000235371">
    <property type="component" value="Unassembled WGS sequence"/>
</dbReference>
<dbReference type="GO" id="GO:0044773">
    <property type="term" value="P:mitotic DNA damage checkpoint signaling"/>
    <property type="evidence" value="ECO:0007669"/>
    <property type="project" value="TreeGrafter"/>
</dbReference>
<feature type="compositionally biased region" description="Polar residues" evidence="7">
    <location>
        <begin position="247"/>
        <end position="260"/>
    </location>
</feature>
<keyword evidence="5" id="KW-0175">Coiled coil</keyword>
<dbReference type="EMBL" id="KZ613892">
    <property type="protein sequence ID" value="PMD53193.1"/>
    <property type="molecule type" value="Genomic_DNA"/>
</dbReference>
<dbReference type="GO" id="GO:0033314">
    <property type="term" value="P:mitotic DNA replication checkpoint signaling"/>
    <property type="evidence" value="ECO:0007669"/>
    <property type="project" value="TreeGrafter"/>
</dbReference>
<dbReference type="PANTHER" id="PTHR13278">
    <property type="entry name" value="ZINC FINGER PROTEIN 830"/>
    <property type="match status" value="1"/>
</dbReference>
<keyword evidence="2" id="KW-0479">Metal-binding</keyword>
<keyword evidence="6" id="KW-0539">Nucleus</keyword>
<dbReference type="OrthoDB" id="77607at2759"/>
<dbReference type="InParanoid" id="A0A2J6SR67"/>
<dbReference type="RefSeq" id="XP_024730097.1">
    <property type="nucleotide sequence ID" value="XM_024881494.1"/>
</dbReference>
<dbReference type="InterPro" id="IPR040050">
    <property type="entry name" value="ZNF830-like"/>
</dbReference>
<dbReference type="GO" id="GO:0003676">
    <property type="term" value="F:nucleic acid binding"/>
    <property type="evidence" value="ECO:0007669"/>
    <property type="project" value="InterPro"/>
</dbReference>
<dbReference type="SUPFAM" id="SSF57667">
    <property type="entry name" value="beta-beta-alpha zinc fingers"/>
    <property type="match status" value="1"/>
</dbReference>
<comment type="subcellular location">
    <subcellularLocation>
        <location evidence="1">Nucleus</location>
    </subcellularLocation>
</comment>
<accession>A0A2J6SR67</accession>
<evidence type="ECO:0000256" key="2">
    <source>
        <dbReference type="ARBA" id="ARBA00022723"/>
    </source>
</evidence>